<evidence type="ECO:0000313" key="8">
    <source>
        <dbReference type="Proteomes" id="UP000236291"/>
    </source>
</evidence>
<comment type="similarity">
    <text evidence="2">Belongs to the mitochondrion-specific ribosomal protein mS33 family.</text>
</comment>
<evidence type="ECO:0000256" key="5">
    <source>
        <dbReference type="ARBA" id="ARBA00023274"/>
    </source>
</evidence>
<dbReference type="Pfam" id="PF08293">
    <property type="entry name" value="MRP-S33"/>
    <property type="match status" value="1"/>
</dbReference>
<keyword evidence="4" id="KW-0496">Mitochondrion</keyword>
<evidence type="ECO:0000256" key="2">
    <source>
        <dbReference type="ARBA" id="ARBA00008970"/>
    </source>
</evidence>
<sequence length="73" mass="8217">MANSGLKKMLNLAIGEGLTSARANIFGHILNPTGKKSGHKVWRMKLFGQKVAEWYPHDINKDDPLVMARQQQE</sequence>
<comment type="subcellular location">
    <subcellularLocation>
        <location evidence="1">Mitochondrion</location>
    </subcellularLocation>
</comment>
<dbReference type="EMBL" id="ASHM01021337">
    <property type="protein sequence ID" value="PNY02422.1"/>
    <property type="molecule type" value="Genomic_DNA"/>
</dbReference>
<reference evidence="7 8" key="1">
    <citation type="journal article" date="2014" name="Am. J. Bot.">
        <title>Genome assembly and annotation for red clover (Trifolium pratense; Fabaceae).</title>
        <authorList>
            <person name="Istvanek J."/>
            <person name="Jaros M."/>
            <person name="Krenek A."/>
            <person name="Repkova J."/>
        </authorList>
    </citation>
    <scope>NUCLEOTIDE SEQUENCE [LARGE SCALE GENOMIC DNA]</scope>
    <source>
        <strain evidence="8">cv. Tatra</strain>
        <tissue evidence="7">Young leaves</tissue>
    </source>
</reference>
<dbReference type="PANTHER" id="PTHR13362:SF2">
    <property type="entry name" value="SMALL RIBOSOMAL SUBUNIT PROTEIN MS33"/>
    <property type="match status" value="1"/>
</dbReference>
<reference evidence="7 8" key="2">
    <citation type="journal article" date="2017" name="Front. Plant Sci.">
        <title>Gene Classification and Mining of Molecular Markers Useful in Red Clover (Trifolium pratense) Breeding.</title>
        <authorList>
            <person name="Istvanek J."/>
            <person name="Dluhosova J."/>
            <person name="Dluhos P."/>
            <person name="Patkova L."/>
            <person name="Nedelnik J."/>
            <person name="Repkova J."/>
        </authorList>
    </citation>
    <scope>NUCLEOTIDE SEQUENCE [LARGE SCALE GENOMIC DNA]</scope>
    <source>
        <strain evidence="8">cv. Tatra</strain>
        <tissue evidence="7">Young leaves</tissue>
    </source>
</reference>
<keyword evidence="3" id="KW-0689">Ribosomal protein</keyword>
<dbReference type="PANTHER" id="PTHR13362">
    <property type="entry name" value="MITOCHONDRIAL RIBOSOMAL PROTEIN S33"/>
    <property type="match status" value="1"/>
</dbReference>
<evidence type="ECO:0000256" key="6">
    <source>
        <dbReference type="ARBA" id="ARBA00035132"/>
    </source>
</evidence>
<evidence type="ECO:0000256" key="1">
    <source>
        <dbReference type="ARBA" id="ARBA00004173"/>
    </source>
</evidence>
<comment type="caution">
    <text evidence="7">The sequence shown here is derived from an EMBL/GenBank/DDBJ whole genome shotgun (WGS) entry which is preliminary data.</text>
</comment>
<dbReference type="GO" id="GO:0005840">
    <property type="term" value="C:ribosome"/>
    <property type="evidence" value="ECO:0007669"/>
    <property type="project" value="UniProtKB-KW"/>
</dbReference>
<dbReference type="Proteomes" id="UP000236291">
    <property type="component" value="Unassembled WGS sequence"/>
</dbReference>
<organism evidence="7 8">
    <name type="scientific">Trifolium pratense</name>
    <name type="common">Red clover</name>
    <dbReference type="NCBI Taxonomy" id="57577"/>
    <lineage>
        <taxon>Eukaryota</taxon>
        <taxon>Viridiplantae</taxon>
        <taxon>Streptophyta</taxon>
        <taxon>Embryophyta</taxon>
        <taxon>Tracheophyta</taxon>
        <taxon>Spermatophyta</taxon>
        <taxon>Magnoliopsida</taxon>
        <taxon>eudicotyledons</taxon>
        <taxon>Gunneridae</taxon>
        <taxon>Pentapetalae</taxon>
        <taxon>rosids</taxon>
        <taxon>fabids</taxon>
        <taxon>Fabales</taxon>
        <taxon>Fabaceae</taxon>
        <taxon>Papilionoideae</taxon>
        <taxon>50 kb inversion clade</taxon>
        <taxon>NPAAA clade</taxon>
        <taxon>Hologalegina</taxon>
        <taxon>IRL clade</taxon>
        <taxon>Trifolieae</taxon>
        <taxon>Trifolium</taxon>
    </lineage>
</organism>
<evidence type="ECO:0000313" key="7">
    <source>
        <dbReference type="EMBL" id="PNY02422.1"/>
    </source>
</evidence>
<dbReference type="AlphaFoldDB" id="A0A2K3NHB1"/>
<dbReference type="GO" id="GO:0005739">
    <property type="term" value="C:mitochondrion"/>
    <property type="evidence" value="ECO:0007669"/>
    <property type="project" value="UniProtKB-SubCell"/>
</dbReference>
<keyword evidence="5" id="KW-0687">Ribonucleoprotein</keyword>
<dbReference type="GO" id="GO:1990904">
    <property type="term" value="C:ribonucleoprotein complex"/>
    <property type="evidence" value="ECO:0007669"/>
    <property type="project" value="UniProtKB-KW"/>
</dbReference>
<gene>
    <name evidence="7" type="ORF">L195_g025729</name>
</gene>
<dbReference type="STRING" id="57577.A0A2K3NHB1"/>
<evidence type="ECO:0000256" key="3">
    <source>
        <dbReference type="ARBA" id="ARBA00022980"/>
    </source>
</evidence>
<name>A0A2K3NHB1_TRIPR</name>
<accession>A0A2K3NHB1</accession>
<evidence type="ECO:0000256" key="4">
    <source>
        <dbReference type="ARBA" id="ARBA00023128"/>
    </source>
</evidence>
<protein>
    <recommendedName>
        <fullName evidence="6">Small ribosomal subunit protein mS33</fullName>
    </recommendedName>
</protein>
<dbReference type="InterPro" id="IPR013219">
    <property type="entry name" value="Ribosomal_mS33"/>
</dbReference>
<proteinExistence type="inferred from homology"/>